<organism evidence="1 2">
    <name type="scientific">Marilutibacter alkalisoli</name>
    <dbReference type="NCBI Taxonomy" id="2591633"/>
    <lineage>
        <taxon>Bacteria</taxon>
        <taxon>Pseudomonadati</taxon>
        <taxon>Pseudomonadota</taxon>
        <taxon>Gammaproteobacteria</taxon>
        <taxon>Lysobacterales</taxon>
        <taxon>Lysobacteraceae</taxon>
        <taxon>Marilutibacter</taxon>
    </lineage>
</organism>
<dbReference type="PANTHER" id="PTHR17985">
    <property type="entry name" value="SER/THR-RICH PROTEIN T10 IN DGCR REGION"/>
    <property type="match status" value="1"/>
</dbReference>
<dbReference type="OrthoDB" id="4380123at2"/>
<dbReference type="Pfam" id="PF05742">
    <property type="entry name" value="TANGO2"/>
    <property type="match status" value="1"/>
</dbReference>
<dbReference type="InterPro" id="IPR008551">
    <property type="entry name" value="TANGO2"/>
</dbReference>
<keyword evidence="2" id="KW-1185">Reference proteome</keyword>
<reference evidence="1 2" key="1">
    <citation type="submission" date="2019-06" db="EMBL/GenBank/DDBJ databases">
        <title>Lysobacter alkalisoli sp. nov. isolated from saline-alkali soil.</title>
        <authorList>
            <person name="Sun J.-Q."/>
            <person name="Xu L."/>
        </authorList>
    </citation>
    <scope>NUCLEOTIDE SEQUENCE [LARGE SCALE GENOMIC DNA]</scope>
    <source>
        <strain evidence="1 2">SJ-36</strain>
    </source>
</reference>
<dbReference type="KEGG" id="lyj:FKV23_07015"/>
<evidence type="ECO:0000313" key="2">
    <source>
        <dbReference type="Proteomes" id="UP000317199"/>
    </source>
</evidence>
<name>A0A514BR73_9GAMM</name>
<dbReference type="PANTHER" id="PTHR17985:SF8">
    <property type="entry name" value="TRANSPORT AND GOLGI ORGANIZATION PROTEIN 2 HOMOLOG"/>
    <property type="match status" value="1"/>
</dbReference>
<accession>A0A514BR73</accession>
<sequence length="264" mass="28270">MCLIALAWKAHPRYRLALIANRDEFHQRPSAAAGWNPELPDVYGGRDLVQGGGWLMVSTRRRLAAVTNVRAGPAASPAPRSRGALVRGFADSTASTDDWLDALATEAPDHGRFNLLAWDGDTLGFASNHPAFTRATVAPGLHAMSNGAFDASWPKSGHATRALQEWLDTPAAMDRERDDIASLAPLLAALAETTPAPDAELPDTGVGLELERMLSPAFVIGEHYGTRCSTVVLVEDACITFFERRFGPEGVVLGEGSEVIGTTR</sequence>
<dbReference type="RefSeq" id="WP_141623211.1">
    <property type="nucleotide sequence ID" value="NZ_CP041242.1"/>
</dbReference>
<evidence type="ECO:0000313" key="1">
    <source>
        <dbReference type="EMBL" id="QDH69871.1"/>
    </source>
</evidence>
<dbReference type="AlphaFoldDB" id="A0A514BR73"/>
<dbReference type="EMBL" id="CP041242">
    <property type="protein sequence ID" value="QDH69871.1"/>
    <property type="molecule type" value="Genomic_DNA"/>
</dbReference>
<gene>
    <name evidence="1" type="ORF">FKV23_07015</name>
</gene>
<protein>
    <submittedName>
        <fullName evidence="1">NRDE family protein</fullName>
    </submittedName>
</protein>
<dbReference type="Proteomes" id="UP000317199">
    <property type="component" value="Chromosome"/>
</dbReference>
<proteinExistence type="predicted"/>